<sequence>MVTKSAPATIVSGKDLEKDATALDLDILHKDFFVPPKTPSADSNCNSLSKHKSDVKDLCNKTVHFLKEIAKSKVGERDQRCNYLPYWLYDEIAKIHEKHQDKISSITFIKELTDAVNKANKGITVNKCNASLYYHSITLDDWKKRKISYIYFNKHDDIKTKVNSKIKDQCSKYLKYLNIYAPLYKKYYVDNCNGWFFNGSTYFKCDGKYDPNILLTTAQKCSTGSTGSGGTLLSIFGLGSSPSRTSQSSASGTRQGASSSLGSAAASPLSSQSRGAPQLAGRSATSQPPTHLNGIKIEDPEVQKALEKAMAAQSGGMGLQGQIAQMTMDGSYVAGANSPEGSTSSVDFLKKTQEFLKSDNFRHSVVGASAIGVSRSGSRSNKKKKSRRKPEYNYYDPNEEVLSMYGYEHSVADSQMDDVNLSYQPRRRDSYY</sequence>
<accession>A0A565A653</accession>
<dbReference type="EMBL" id="FLZR02000011">
    <property type="protein sequence ID" value="VUZ99727.1"/>
    <property type="molecule type" value="Genomic_DNA"/>
</dbReference>
<name>A0A565A653_PLAVI</name>
<dbReference type="AlphaFoldDB" id="A0A565A653"/>
<gene>
    <name evidence="2" type="ORF">PVP01_0004410</name>
</gene>
<dbReference type="VEuPathDB" id="PlasmoDB:PVPAM_030028200"/>
<evidence type="ECO:0000313" key="2">
    <source>
        <dbReference type="EMBL" id="VUZ99727.1"/>
    </source>
</evidence>
<dbReference type="VEuPathDB" id="PlasmoDB:PVW1_030031000"/>
<dbReference type="OrthoDB" id="10379604at2759"/>
<feature type="region of interest" description="Disordered" evidence="1">
    <location>
        <begin position="242"/>
        <end position="295"/>
    </location>
</feature>
<dbReference type="Proteomes" id="UP000220605">
    <property type="component" value="Unassembled WGS sequence"/>
</dbReference>
<dbReference type="Pfam" id="PF05795">
    <property type="entry name" value="Plasmodium_Vir"/>
    <property type="match status" value="1"/>
</dbReference>
<organism evidence="2">
    <name type="scientific">Plasmodium vivax</name>
    <name type="common">malaria parasite P. vivax</name>
    <dbReference type="NCBI Taxonomy" id="5855"/>
    <lineage>
        <taxon>Eukaryota</taxon>
        <taxon>Sar</taxon>
        <taxon>Alveolata</taxon>
        <taxon>Apicomplexa</taxon>
        <taxon>Aconoidasida</taxon>
        <taxon>Haemosporida</taxon>
        <taxon>Plasmodiidae</taxon>
        <taxon>Plasmodium</taxon>
        <taxon>Plasmodium (Plasmodium)</taxon>
    </lineage>
</organism>
<feature type="region of interest" description="Disordered" evidence="1">
    <location>
        <begin position="374"/>
        <end position="393"/>
    </location>
</feature>
<protein>
    <submittedName>
        <fullName evidence="2">VIR protein</fullName>
    </submittedName>
</protein>
<proteinExistence type="predicted"/>
<feature type="compositionally biased region" description="Low complexity" evidence="1">
    <location>
        <begin position="242"/>
        <end position="273"/>
    </location>
</feature>
<dbReference type="VEuPathDB" id="PlasmoDB:PVX_005045"/>
<evidence type="ECO:0000256" key="1">
    <source>
        <dbReference type="SAM" id="MobiDB-lite"/>
    </source>
</evidence>
<dbReference type="InterPro" id="IPR008780">
    <property type="entry name" value="Plasmodium_Vir"/>
</dbReference>
<dbReference type="VEuPathDB" id="PlasmoDB:PVP01_0004410"/>
<reference evidence="2" key="1">
    <citation type="submission" date="2016-07" db="EMBL/GenBank/DDBJ databases">
        <authorList>
            <consortium name="Pathogen Informatics"/>
        </authorList>
    </citation>
    <scope>NUCLEOTIDE SEQUENCE</scope>
</reference>